<comment type="caution">
    <text evidence="1">The sequence shown here is derived from an EMBL/GenBank/DDBJ whole genome shotgun (WGS) entry which is preliminary data.</text>
</comment>
<dbReference type="Proteomes" id="UP001055879">
    <property type="component" value="Linkage Group LG03"/>
</dbReference>
<proteinExistence type="predicted"/>
<gene>
    <name evidence="1" type="ORF">L6452_09950</name>
</gene>
<name>A0ACB9DMQ9_ARCLA</name>
<protein>
    <submittedName>
        <fullName evidence="1">Uncharacterized protein</fullName>
    </submittedName>
</protein>
<sequence length="153" mass="17567">MQEGIGEAMSIQLVLLALALSEHNHSYFLERPRKYGTLDARDDAFQGDGKHIEEKKLKVDEDIEIAVSRRGSELVETMKSEQSIERKHTEEKRLSNDVEEMKSKLRELESILRQDNKLRTKRNTEPSAQIVFQLVFVLVVAIASLYLGYLLHG</sequence>
<keyword evidence="2" id="KW-1185">Reference proteome</keyword>
<evidence type="ECO:0000313" key="1">
    <source>
        <dbReference type="EMBL" id="KAI3747491.1"/>
    </source>
</evidence>
<accession>A0ACB9DMQ9</accession>
<evidence type="ECO:0000313" key="2">
    <source>
        <dbReference type="Proteomes" id="UP001055879"/>
    </source>
</evidence>
<reference evidence="2" key="1">
    <citation type="journal article" date="2022" name="Mol. Ecol. Resour.">
        <title>The genomes of chicory, endive, great burdock and yacon provide insights into Asteraceae palaeo-polyploidization history and plant inulin production.</title>
        <authorList>
            <person name="Fan W."/>
            <person name="Wang S."/>
            <person name="Wang H."/>
            <person name="Wang A."/>
            <person name="Jiang F."/>
            <person name="Liu H."/>
            <person name="Zhao H."/>
            <person name="Xu D."/>
            <person name="Zhang Y."/>
        </authorList>
    </citation>
    <scope>NUCLEOTIDE SEQUENCE [LARGE SCALE GENOMIC DNA]</scope>
    <source>
        <strain evidence="2">cv. Niubang</strain>
    </source>
</reference>
<organism evidence="1 2">
    <name type="scientific">Arctium lappa</name>
    <name type="common">Greater burdock</name>
    <name type="synonym">Lappa major</name>
    <dbReference type="NCBI Taxonomy" id="4217"/>
    <lineage>
        <taxon>Eukaryota</taxon>
        <taxon>Viridiplantae</taxon>
        <taxon>Streptophyta</taxon>
        <taxon>Embryophyta</taxon>
        <taxon>Tracheophyta</taxon>
        <taxon>Spermatophyta</taxon>
        <taxon>Magnoliopsida</taxon>
        <taxon>eudicotyledons</taxon>
        <taxon>Gunneridae</taxon>
        <taxon>Pentapetalae</taxon>
        <taxon>asterids</taxon>
        <taxon>campanulids</taxon>
        <taxon>Asterales</taxon>
        <taxon>Asteraceae</taxon>
        <taxon>Carduoideae</taxon>
        <taxon>Cardueae</taxon>
        <taxon>Arctiinae</taxon>
        <taxon>Arctium</taxon>
    </lineage>
</organism>
<dbReference type="EMBL" id="CM042049">
    <property type="protein sequence ID" value="KAI3747491.1"/>
    <property type="molecule type" value="Genomic_DNA"/>
</dbReference>
<reference evidence="1 2" key="2">
    <citation type="journal article" date="2022" name="Mol. Ecol. Resour.">
        <title>The genomes of chicory, endive, great burdock and yacon provide insights into Asteraceae paleo-polyploidization history and plant inulin production.</title>
        <authorList>
            <person name="Fan W."/>
            <person name="Wang S."/>
            <person name="Wang H."/>
            <person name="Wang A."/>
            <person name="Jiang F."/>
            <person name="Liu H."/>
            <person name="Zhao H."/>
            <person name="Xu D."/>
            <person name="Zhang Y."/>
        </authorList>
    </citation>
    <scope>NUCLEOTIDE SEQUENCE [LARGE SCALE GENOMIC DNA]</scope>
    <source>
        <strain evidence="2">cv. Niubang</strain>
    </source>
</reference>